<sequence>MRTITISASGPPTITSIPTPVPSSGFTLVRIHAFGINHAESEIPTPGIECVGTIASCPGCKGGQFRVGLPVASITSGLGQTQSSTYAEYTIVPVGNIVPLVHVDDWEGMEGGGERDMERKWEEEMGMSWSEVAALPVSDVPLREVVRAVADGKFEAKPSKVFKFEEIHEVHRYMEEGVVKGKMVVVVD</sequence>
<accession>A0AA39XUR5</accession>
<dbReference type="GO" id="GO:0016651">
    <property type="term" value="F:oxidoreductase activity, acting on NAD(P)H"/>
    <property type="evidence" value="ECO:0007669"/>
    <property type="project" value="TreeGrafter"/>
</dbReference>
<name>A0AA39XUR5_9PEZI</name>
<dbReference type="Gene3D" id="3.90.180.10">
    <property type="entry name" value="Medium-chain alcohol dehydrogenases, catalytic domain"/>
    <property type="match status" value="2"/>
</dbReference>
<gene>
    <name evidence="3" type="ORF">B0T16DRAFT_460765</name>
</gene>
<evidence type="ECO:0000313" key="3">
    <source>
        <dbReference type="EMBL" id="KAK0640591.1"/>
    </source>
</evidence>
<dbReference type="InterPro" id="IPR011032">
    <property type="entry name" value="GroES-like_sf"/>
</dbReference>
<dbReference type="Pfam" id="PF13602">
    <property type="entry name" value="ADH_zinc_N_2"/>
    <property type="match status" value="1"/>
</dbReference>
<dbReference type="Proteomes" id="UP001174936">
    <property type="component" value="Unassembled WGS sequence"/>
</dbReference>
<keyword evidence="2" id="KW-0560">Oxidoreductase</keyword>
<protein>
    <recommendedName>
        <fullName evidence="5">Alcohol dehydrogenase</fullName>
    </recommendedName>
</protein>
<dbReference type="EMBL" id="JAULSV010000006">
    <property type="protein sequence ID" value="KAK0640591.1"/>
    <property type="molecule type" value="Genomic_DNA"/>
</dbReference>
<evidence type="ECO:0008006" key="5">
    <source>
        <dbReference type="Google" id="ProtNLM"/>
    </source>
</evidence>
<dbReference type="AlphaFoldDB" id="A0AA39XUR5"/>
<dbReference type="SUPFAM" id="SSF50129">
    <property type="entry name" value="GroES-like"/>
    <property type="match status" value="1"/>
</dbReference>
<dbReference type="PANTHER" id="PTHR48106:SF18">
    <property type="entry name" value="QUINONE OXIDOREDUCTASE PIG3"/>
    <property type="match status" value="1"/>
</dbReference>
<dbReference type="PANTHER" id="PTHR48106">
    <property type="entry name" value="QUINONE OXIDOREDUCTASE PIG3-RELATED"/>
    <property type="match status" value="1"/>
</dbReference>
<keyword evidence="1" id="KW-0521">NADP</keyword>
<reference evidence="3" key="1">
    <citation type="submission" date="2023-06" db="EMBL/GenBank/DDBJ databases">
        <title>Genome-scale phylogeny and comparative genomics of the fungal order Sordariales.</title>
        <authorList>
            <consortium name="Lawrence Berkeley National Laboratory"/>
            <person name="Hensen N."/>
            <person name="Bonometti L."/>
            <person name="Westerberg I."/>
            <person name="Brannstrom I.O."/>
            <person name="Guillou S."/>
            <person name="Cros-Aarteil S."/>
            <person name="Calhoun S."/>
            <person name="Haridas S."/>
            <person name="Kuo A."/>
            <person name="Mondo S."/>
            <person name="Pangilinan J."/>
            <person name="Riley R."/>
            <person name="Labutti K."/>
            <person name="Andreopoulos B."/>
            <person name="Lipzen A."/>
            <person name="Chen C."/>
            <person name="Yanf M."/>
            <person name="Daum C."/>
            <person name="Ng V."/>
            <person name="Clum A."/>
            <person name="Steindorff A."/>
            <person name="Ohm R."/>
            <person name="Martin F."/>
            <person name="Silar P."/>
            <person name="Natvig D."/>
            <person name="Lalanne C."/>
            <person name="Gautier V."/>
            <person name="Ament-Velasquez S.L."/>
            <person name="Kruys A."/>
            <person name="Hutchinson M.I."/>
            <person name="Powell A.J."/>
            <person name="Barry K."/>
            <person name="Miller A.N."/>
            <person name="Grigoriev I.V."/>
            <person name="Debuchy R."/>
            <person name="Gladieux P."/>
            <person name="Thoren M.H."/>
            <person name="Johannesson H."/>
        </authorList>
    </citation>
    <scope>NUCLEOTIDE SEQUENCE</scope>
    <source>
        <strain evidence="3">SMH2532-1</strain>
    </source>
</reference>
<evidence type="ECO:0000256" key="2">
    <source>
        <dbReference type="ARBA" id="ARBA00023002"/>
    </source>
</evidence>
<keyword evidence="4" id="KW-1185">Reference proteome</keyword>
<evidence type="ECO:0000256" key="1">
    <source>
        <dbReference type="ARBA" id="ARBA00022857"/>
    </source>
</evidence>
<dbReference type="GO" id="GO:0070402">
    <property type="term" value="F:NADPH binding"/>
    <property type="evidence" value="ECO:0007669"/>
    <property type="project" value="TreeGrafter"/>
</dbReference>
<comment type="caution">
    <text evidence="3">The sequence shown here is derived from an EMBL/GenBank/DDBJ whole genome shotgun (WGS) entry which is preliminary data.</text>
</comment>
<evidence type="ECO:0000313" key="4">
    <source>
        <dbReference type="Proteomes" id="UP001174936"/>
    </source>
</evidence>
<proteinExistence type="predicted"/>
<organism evidence="3 4">
    <name type="scientific">Cercophora newfieldiana</name>
    <dbReference type="NCBI Taxonomy" id="92897"/>
    <lineage>
        <taxon>Eukaryota</taxon>
        <taxon>Fungi</taxon>
        <taxon>Dikarya</taxon>
        <taxon>Ascomycota</taxon>
        <taxon>Pezizomycotina</taxon>
        <taxon>Sordariomycetes</taxon>
        <taxon>Sordariomycetidae</taxon>
        <taxon>Sordariales</taxon>
        <taxon>Lasiosphaeriaceae</taxon>
        <taxon>Cercophora</taxon>
    </lineage>
</organism>